<evidence type="ECO:0000313" key="2">
    <source>
        <dbReference type="EMBL" id="KAJ6406150.1"/>
    </source>
</evidence>
<evidence type="ECO:0000313" key="3">
    <source>
        <dbReference type="Proteomes" id="UP001162972"/>
    </source>
</evidence>
<dbReference type="AlphaFoldDB" id="A0AAD6NV45"/>
<evidence type="ECO:0000256" key="1">
    <source>
        <dbReference type="SAM" id="Phobius"/>
    </source>
</evidence>
<dbReference type="Proteomes" id="UP001162972">
    <property type="component" value="Chromosome 6"/>
</dbReference>
<gene>
    <name evidence="2" type="ORF">OIU84_009802</name>
</gene>
<organism evidence="2 3">
    <name type="scientific">Salix udensis</name>
    <dbReference type="NCBI Taxonomy" id="889485"/>
    <lineage>
        <taxon>Eukaryota</taxon>
        <taxon>Viridiplantae</taxon>
        <taxon>Streptophyta</taxon>
        <taxon>Embryophyta</taxon>
        <taxon>Tracheophyta</taxon>
        <taxon>Spermatophyta</taxon>
        <taxon>Magnoliopsida</taxon>
        <taxon>eudicotyledons</taxon>
        <taxon>Gunneridae</taxon>
        <taxon>Pentapetalae</taxon>
        <taxon>rosids</taxon>
        <taxon>fabids</taxon>
        <taxon>Malpighiales</taxon>
        <taxon>Salicaceae</taxon>
        <taxon>Saliceae</taxon>
        <taxon>Salix</taxon>
    </lineage>
</organism>
<feature type="transmembrane region" description="Helical" evidence="1">
    <location>
        <begin position="50"/>
        <end position="71"/>
    </location>
</feature>
<reference evidence="2 3" key="1">
    <citation type="journal article" date="2023" name="Int. J. Mol. Sci.">
        <title>De Novo Assembly and Annotation of 11 Diverse Shrub Willow (Salix) Genomes Reveals Novel Gene Organization in Sex-Linked Regions.</title>
        <authorList>
            <person name="Hyden B."/>
            <person name="Feng K."/>
            <person name="Yates T.B."/>
            <person name="Jawdy S."/>
            <person name="Cereghino C."/>
            <person name="Smart L.B."/>
            <person name="Muchero W."/>
        </authorList>
    </citation>
    <scope>NUCLEOTIDE SEQUENCE [LARGE SCALE GENOMIC DNA]</scope>
    <source>
        <tissue evidence="2">Shoot tip</tissue>
    </source>
</reference>
<keyword evidence="1" id="KW-0812">Transmembrane</keyword>
<sequence length="90" mass="10578">MLSTQDLNLDLTLFSSDSYLVLFCENGFSFLLAQNPSLATRRVVSWRRDLWRVVLCLLLAKTDLIIFHWLLEISFVLWFSSFDLMCMSCF</sequence>
<keyword evidence="1" id="KW-0472">Membrane</keyword>
<keyword evidence="3" id="KW-1185">Reference proteome</keyword>
<comment type="caution">
    <text evidence="2">The sequence shown here is derived from an EMBL/GenBank/DDBJ whole genome shotgun (WGS) entry which is preliminary data.</text>
</comment>
<proteinExistence type="predicted"/>
<accession>A0AAD6NV45</accession>
<name>A0AAD6NV45_9ROSI</name>
<protein>
    <submittedName>
        <fullName evidence="2">Uncharacterized protein</fullName>
    </submittedName>
</protein>
<keyword evidence="1" id="KW-1133">Transmembrane helix</keyword>
<dbReference type="EMBL" id="JAPFFJ010000016">
    <property type="protein sequence ID" value="KAJ6406150.1"/>
    <property type="molecule type" value="Genomic_DNA"/>
</dbReference>